<evidence type="ECO:0008006" key="5">
    <source>
        <dbReference type="Google" id="ProtNLM"/>
    </source>
</evidence>
<dbReference type="EMBL" id="CP098502">
    <property type="protein sequence ID" value="UTI65766.1"/>
    <property type="molecule type" value="Genomic_DNA"/>
</dbReference>
<sequence>MTRAVAPAARPRRWAVEERAELRPRSPLRLPGPGMDGVARRRGGVLERALHVADVPVVLRVAQPAPDRVVIGARSDDREAALEAIARMRAALGVDHDLAPFYARFRADPLIGASVRRSPHLRPGGRPEPFEALAWAVTEQLIEYERAVQIQRRILRAHGRRVPSWDGTGVLVDVPSPAAVAGLAPAWLQSCDLSAGRAATLVKAAREVASGRVDLRHPDYEHGWRRLRAIPGIGSWTLDILALLGQGRLDRLPAGDLAFVKFVGRAQSGTPYGRATEEEVRAFFAPYEEWAGLAGVHALRAGGPAAAPILRAAVAAAG</sequence>
<protein>
    <recommendedName>
        <fullName evidence="5">DNA-3-methyladenine glycosylase 2 family protein</fullName>
    </recommendedName>
</protein>
<name>A0ABY5DUT2_9ACTN</name>
<evidence type="ECO:0000313" key="4">
    <source>
        <dbReference type="Proteomes" id="UP001056035"/>
    </source>
</evidence>
<dbReference type="InterPro" id="IPR011257">
    <property type="entry name" value="DNA_glycosylase"/>
</dbReference>
<dbReference type="Proteomes" id="UP001056035">
    <property type="component" value="Chromosome"/>
</dbReference>
<dbReference type="InterPro" id="IPR051912">
    <property type="entry name" value="Alkylbase_DNA_Glycosylase/TA"/>
</dbReference>
<keyword evidence="2" id="KW-0234">DNA repair</keyword>
<evidence type="ECO:0000256" key="2">
    <source>
        <dbReference type="ARBA" id="ARBA00023204"/>
    </source>
</evidence>
<organism evidence="3 4">
    <name type="scientific">Paraconexibacter antarcticus</name>
    <dbReference type="NCBI Taxonomy" id="2949664"/>
    <lineage>
        <taxon>Bacteria</taxon>
        <taxon>Bacillati</taxon>
        <taxon>Actinomycetota</taxon>
        <taxon>Thermoleophilia</taxon>
        <taxon>Solirubrobacterales</taxon>
        <taxon>Paraconexibacteraceae</taxon>
        <taxon>Paraconexibacter</taxon>
    </lineage>
</organism>
<accession>A0ABY5DUT2</accession>
<proteinExistence type="predicted"/>
<keyword evidence="1" id="KW-0227">DNA damage</keyword>
<dbReference type="PANTHER" id="PTHR43003:SF13">
    <property type="entry name" value="DNA-3-METHYLADENINE GLYCOSYLASE 2"/>
    <property type="match status" value="1"/>
</dbReference>
<keyword evidence="4" id="KW-1185">Reference proteome</keyword>
<evidence type="ECO:0000256" key="1">
    <source>
        <dbReference type="ARBA" id="ARBA00022763"/>
    </source>
</evidence>
<evidence type="ECO:0000313" key="3">
    <source>
        <dbReference type="EMBL" id="UTI65766.1"/>
    </source>
</evidence>
<dbReference type="RefSeq" id="WP_254572444.1">
    <property type="nucleotide sequence ID" value="NZ_CP098502.1"/>
</dbReference>
<dbReference type="SUPFAM" id="SSF48150">
    <property type="entry name" value="DNA-glycosylase"/>
    <property type="match status" value="1"/>
</dbReference>
<gene>
    <name evidence="3" type="ORF">NBH00_06010</name>
</gene>
<reference evidence="3 4" key="1">
    <citation type="submission" date="2022-06" db="EMBL/GenBank/DDBJ databases">
        <title>Paraconexibacter antarcticus.</title>
        <authorList>
            <person name="Kim C.S."/>
        </authorList>
    </citation>
    <scope>NUCLEOTIDE SEQUENCE [LARGE SCALE GENOMIC DNA]</scope>
    <source>
        <strain evidence="3 4">02-257</strain>
    </source>
</reference>
<dbReference type="Gene3D" id="1.10.340.30">
    <property type="entry name" value="Hypothetical protein, domain 2"/>
    <property type="match status" value="1"/>
</dbReference>
<dbReference type="PANTHER" id="PTHR43003">
    <property type="entry name" value="DNA-3-METHYLADENINE GLYCOSYLASE"/>
    <property type="match status" value="1"/>
</dbReference>